<dbReference type="EMBL" id="CM017614">
    <property type="protein sequence ID" value="TYI25921.1"/>
    <property type="molecule type" value="Genomic_DNA"/>
</dbReference>
<keyword evidence="1" id="KW-0472">Membrane</keyword>
<feature type="transmembrane region" description="Helical" evidence="1">
    <location>
        <begin position="27"/>
        <end position="52"/>
    </location>
</feature>
<organism evidence="2 3">
    <name type="scientific">Gossypium tomentosum</name>
    <name type="common">Hawaiian cotton</name>
    <name type="synonym">Gossypium sandvicense</name>
    <dbReference type="NCBI Taxonomy" id="34277"/>
    <lineage>
        <taxon>Eukaryota</taxon>
        <taxon>Viridiplantae</taxon>
        <taxon>Streptophyta</taxon>
        <taxon>Embryophyta</taxon>
        <taxon>Tracheophyta</taxon>
        <taxon>Spermatophyta</taxon>
        <taxon>Magnoliopsida</taxon>
        <taxon>eudicotyledons</taxon>
        <taxon>Gunneridae</taxon>
        <taxon>Pentapetalae</taxon>
        <taxon>rosids</taxon>
        <taxon>malvids</taxon>
        <taxon>Malvales</taxon>
        <taxon>Malvaceae</taxon>
        <taxon>Malvoideae</taxon>
        <taxon>Gossypium</taxon>
    </lineage>
</organism>
<keyword evidence="1" id="KW-1133">Transmembrane helix</keyword>
<protein>
    <submittedName>
        <fullName evidence="2">Uncharacterized protein</fullName>
    </submittedName>
</protein>
<dbReference type="AlphaFoldDB" id="A0A5D2QBP7"/>
<accession>A0A5D2QBP7</accession>
<evidence type="ECO:0000313" key="3">
    <source>
        <dbReference type="Proteomes" id="UP000322667"/>
    </source>
</evidence>
<keyword evidence="3" id="KW-1185">Reference proteome</keyword>
<evidence type="ECO:0000313" key="2">
    <source>
        <dbReference type="EMBL" id="TYI25921.1"/>
    </source>
</evidence>
<sequence length="64" mass="7482">MHLPSSSPNQWYFAQRLHTKFKQCKGIIIELIHFSFIFLVFPSNLISVPLLYVPVIYFSALINI</sequence>
<reference evidence="2 3" key="1">
    <citation type="submission" date="2019-07" db="EMBL/GenBank/DDBJ databases">
        <title>WGS assembly of Gossypium tomentosum.</title>
        <authorList>
            <person name="Chen Z.J."/>
            <person name="Sreedasyam A."/>
            <person name="Ando A."/>
            <person name="Song Q."/>
            <person name="De L."/>
            <person name="Hulse-Kemp A."/>
            <person name="Ding M."/>
            <person name="Ye W."/>
            <person name="Kirkbride R."/>
            <person name="Jenkins J."/>
            <person name="Plott C."/>
            <person name="Lovell J."/>
            <person name="Lin Y.-M."/>
            <person name="Vaughn R."/>
            <person name="Liu B."/>
            <person name="Li W."/>
            <person name="Simpson S."/>
            <person name="Scheffler B."/>
            <person name="Saski C."/>
            <person name="Grover C."/>
            <person name="Hu G."/>
            <person name="Conover J."/>
            <person name="Carlson J."/>
            <person name="Shu S."/>
            <person name="Boston L."/>
            <person name="Williams M."/>
            <person name="Peterson D."/>
            <person name="Mcgee K."/>
            <person name="Jones D."/>
            <person name="Wendel J."/>
            <person name="Stelly D."/>
            <person name="Grimwood J."/>
            <person name="Schmutz J."/>
        </authorList>
    </citation>
    <scope>NUCLEOTIDE SEQUENCE [LARGE SCALE GENOMIC DNA]</scope>
    <source>
        <strain evidence="2">7179.01</strain>
    </source>
</reference>
<gene>
    <name evidence="2" type="ORF">ES332_A05G080300v1</name>
</gene>
<evidence type="ECO:0000256" key="1">
    <source>
        <dbReference type="SAM" id="Phobius"/>
    </source>
</evidence>
<proteinExistence type="predicted"/>
<name>A0A5D2QBP7_GOSTO</name>
<keyword evidence="1" id="KW-0812">Transmembrane</keyword>
<dbReference type="Proteomes" id="UP000322667">
    <property type="component" value="Chromosome A05"/>
</dbReference>